<feature type="repeat" description="TPR" evidence="1">
    <location>
        <begin position="230"/>
        <end position="263"/>
    </location>
</feature>
<sequence length="312" mass="35426">MGISEKEAFRILGLPLGVDKDAINDRYKSMSNKLSASKSPDDKKKLELVIAAYSQLIPRPPPRAQPQNKNNRNPHTKSQPILYDDDDSDEESSEAEWMVCTRNGDARNHISKVNQDLTETEKDRRRAEKRRAKKKRRKEKKKIENQTQNQNFNDDKREESDSEEDDDDEEEIQGLDPNSAFVAMAAGKKIGNSRGAVSKQEEKRKTLNKSSSQDDEEATSAGLDTLVLQSRQLAIRGNEAANVGQYTVAVRLFTEAIRLDPNDHRFFGNRSYCYDQLGQHEKALKDAERAIKIAPQWPKGHYRRGTSLRGLG</sequence>
<feature type="compositionally biased region" description="Acidic residues" evidence="2">
    <location>
        <begin position="83"/>
        <end position="94"/>
    </location>
</feature>
<dbReference type="SUPFAM" id="SSF48452">
    <property type="entry name" value="TPR-like"/>
    <property type="match status" value="1"/>
</dbReference>
<dbReference type="InterPro" id="IPR011990">
    <property type="entry name" value="TPR-like_helical_dom_sf"/>
</dbReference>
<dbReference type="PROSITE" id="PS50005">
    <property type="entry name" value="TPR"/>
    <property type="match status" value="1"/>
</dbReference>
<dbReference type="PANTHER" id="PTHR47678:SF4">
    <property type="entry name" value="SHOCK PROTEIN 70 (HSP70)-INTERACTING PROTEIN, PUTATIVE-RELATED"/>
    <property type="match status" value="1"/>
</dbReference>
<evidence type="ECO:0000256" key="2">
    <source>
        <dbReference type="SAM" id="MobiDB-lite"/>
    </source>
</evidence>
<gene>
    <name evidence="3" type="primary">TTC31</name>
    <name evidence="3" type="ORF">SK128_008122</name>
</gene>
<dbReference type="SMART" id="SM00028">
    <property type="entry name" value="TPR"/>
    <property type="match status" value="2"/>
</dbReference>
<dbReference type="Gene3D" id="1.25.40.10">
    <property type="entry name" value="Tetratricopeptide repeat domain"/>
    <property type="match status" value="1"/>
</dbReference>
<protein>
    <submittedName>
        <fullName evidence="3">Ttc31p</fullName>
    </submittedName>
</protein>
<feature type="compositionally biased region" description="Basic residues" evidence="2">
    <location>
        <begin position="127"/>
        <end position="140"/>
    </location>
</feature>
<feature type="compositionally biased region" description="Acidic residues" evidence="2">
    <location>
        <begin position="160"/>
        <end position="173"/>
    </location>
</feature>
<evidence type="ECO:0000313" key="4">
    <source>
        <dbReference type="Proteomes" id="UP001381693"/>
    </source>
</evidence>
<proteinExistence type="predicted"/>
<feature type="compositionally biased region" description="Polar residues" evidence="2">
    <location>
        <begin position="65"/>
        <end position="79"/>
    </location>
</feature>
<keyword evidence="4" id="KW-1185">Reference proteome</keyword>
<dbReference type="InterPro" id="IPR019734">
    <property type="entry name" value="TPR_rpt"/>
</dbReference>
<dbReference type="EMBL" id="JAXCGZ010021128">
    <property type="protein sequence ID" value="KAK7058724.1"/>
    <property type="molecule type" value="Genomic_DNA"/>
</dbReference>
<accession>A0AAN8WG68</accession>
<dbReference type="PANTHER" id="PTHR47678">
    <property type="entry name" value="TETRATRICOPEPTIDE REPEAT PROTEIN 31"/>
    <property type="match status" value="1"/>
</dbReference>
<name>A0AAN8WG68_HALRR</name>
<dbReference type="Pfam" id="PF13432">
    <property type="entry name" value="TPR_16"/>
    <property type="match status" value="1"/>
</dbReference>
<comment type="caution">
    <text evidence="3">The sequence shown here is derived from an EMBL/GenBank/DDBJ whole genome shotgun (WGS) entry which is preliminary data.</text>
</comment>
<dbReference type="AlphaFoldDB" id="A0AAN8WG68"/>
<organism evidence="3 4">
    <name type="scientific">Halocaridina rubra</name>
    <name type="common">Hawaiian red shrimp</name>
    <dbReference type="NCBI Taxonomy" id="373956"/>
    <lineage>
        <taxon>Eukaryota</taxon>
        <taxon>Metazoa</taxon>
        <taxon>Ecdysozoa</taxon>
        <taxon>Arthropoda</taxon>
        <taxon>Crustacea</taxon>
        <taxon>Multicrustacea</taxon>
        <taxon>Malacostraca</taxon>
        <taxon>Eumalacostraca</taxon>
        <taxon>Eucarida</taxon>
        <taxon>Decapoda</taxon>
        <taxon>Pleocyemata</taxon>
        <taxon>Caridea</taxon>
        <taxon>Atyoidea</taxon>
        <taxon>Atyidae</taxon>
        <taxon>Halocaridina</taxon>
    </lineage>
</organism>
<feature type="region of interest" description="Disordered" evidence="2">
    <location>
        <begin position="191"/>
        <end position="220"/>
    </location>
</feature>
<dbReference type="Proteomes" id="UP001381693">
    <property type="component" value="Unassembled WGS sequence"/>
</dbReference>
<evidence type="ECO:0000256" key="1">
    <source>
        <dbReference type="PROSITE-ProRule" id="PRU00339"/>
    </source>
</evidence>
<reference evidence="3 4" key="1">
    <citation type="submission" date="2023-11" db="EMBL/GenBank/DDBJ databases">
        <title>Halocaridina rubra genome assembly.</title>
        <authorList>
            <person name="Smith C."/>
        </authorList>
    </citation>
    <scope>NUCLEOTIDE SEQUENCE [LARGE SCALE GENOMIC DNA]</scope>
    <source>
        <strain evidence="3">EP-1</strain>
        <tissue evidence="3">Whole</tissue>
    </source>
</reference>
<keyword evidence="1" id="KW-0802">TPR repeat</keyword>
<feature type="non-terminal residue" evidence="3">
    <location>
        <position position="312"/>
    </location>
</feature>
<evidence type="ECO:0000313" key="3">
    <source>
        <dbReference type="EMBL" id="KAK7058724.1"/>
    </source>
</evidence>
<feature type="region of interest" description="Disordered" evidence="2">
    <location>
        <begin position="54"/>
        <end position="179"/>
    </location>
</feature>